<gene>
    <name evidence="3" type="ORF">GCM10023235_41850</name>
</gene>
<dbReference type="Pfam" id="PF21812">
    <property type="entry name" value="DUF6881"/>
    <property type="match status" value="1"/>
</dbReference>
<dbReference type="RefSeq" id="WP_425559666.1">
    <property type="nucleotide sequence ID" value="NZ_BAABIS010000001.1"/>
</dbReference>
<evidence type="ECO:0000313" key="4">
    <source>
        <dbReference type="Proteomes" id="UP001501752"/>
    </source>
</evidence>
<proteinExistence type="predicted"/>
<sequence>MQYLKVLWRHDSNDEPIVILSEIGEDGYERRKVEMFRDGSVGFADSSQSLGGTLLGEVPVPSLAEINSMGEFYARRIERKTFESAWRRVAAPRAPLKKARGGTRQGRSGNSLGGYRIQNSQPVKYQVEEVSGGSWVLTRLTSRAGYGMRRSTGDPYSAMRMLRTNKRITVSEIDLLLGNHGPLPIHRAGRGRAHSGGIDSRSNA</sequence>
<evidence type="ECO:0000259" key="2">
    <source>
        <dbReference type="Pfam" id="PF21812"/>
    </source>
</evidence>
<accession>A0ABP9DZ97</accession>
<dbReference type="EMBL" id="BAABIS010000001">
    <property type="protein sequence ID" value="GAA4859612.1"/>
    <property type="molecule type" value="Genomic_DNA"/>
</dbReference>
<dbReference type="InterPro" id="IPR049248">
    <property type="entry name" value="DUF6881"/>
</dbReference>
<feature type="domain" description="DUF6881" evidence="2">
    <location>
        <begin position="2"/>
        <end position="89"/>
    </location>
</feature>
<dbReference type="Proteomes" id="UP001501752">
    <property type="component" value="Unassembled WGS sequence"/>
</dbReference>
<keyword evidence="4" id="KW-1185">Reference proteome</keyword>
<name>A0ABP9DZ97_9ACTN</name>
<comment type="caution">
    <text evidence="3">The sequence shown here is derived from an EMBL/GenBank/DDBJ whole genome shotgun (WGS) entry which is preliminary data.</text>
</comment>
<feature type="region of interest" description="Disordered" evidence="1">
    <location>
        <begin position="95"/>
        <end position="117"/>
    </location>
</feature>
<feature type="region of interest" description="Disordered" evidence="1">
    <location>
        <begin position="184"/>
        <end position="204"/>
    </location>
</feature>
<evidence type="ECO:0000256" key="1">
    <source>
        <dbReference type="SAM" id="MobiDB-lite"/>
    </source>
</evidence>
<reference evidence="4" key="1">
    <citation type="journal article" date="2019" name="Int. J. Syst. Evol. Microbiol.">
        <title>The Global Catalogue of Microorganisms (GCM) 10K type strain sequencing project: providing services to taxonomists for standard genome sequencing and annotation.</title>
        <authorList>
            <consortium name="The Broad Institute Genomics Platform"/>
            <consortium name="The Broad Institute Genome Sequencing Center for Infectious Disease"/>
            <person name="Wu L."/>
            <person name="Ma J."/>
        </authorList>
    </citation>
    <scope>NUCLEOTIDE SEQUENCE [LARGE SCALE GENOMIC DNA]</scope>
    <source>
        <strain evidence="4">JCM 13006</strain>
    </source>
</reference>
<organism evidence="3 4">
    <name type="scientific">Kitasatospora terrestris</name>
    <dbReference type="NCBI Taxonomy" id="258051"/>
    <lineage>
        <taxon>Bacteria</taxon>
        <taxon>Bacillati</taxon>
        <taxon>Actinomycetota</taxon>
        <taxon>Actinomycetes</taxon>
        <taxon>Kitasatosporales</taxon>
        <taxon>Streptomycetaceae</taxon>
        <taxon>Kitasatospora</taxon>
    </lineage>
</organism>
<protein>
    <recommendedName>
        <fullName evidence="2">DUF6881 domain-containing protein</fullName>
    </recommendedName>
</protein>
<evidence type="ECO:0000313" key="3">
    <source>
        <dbReference type="EMBL" id="GAA4859612.1"/>
    </source>
</evidence>